<evidence type="ECO:0000256" key="1">
    <source>
        <dbReference type="ARBA" id="ARBA00012513"/>
    </source>
</evidence>
<reference evidence="10" key="2">
    <citation type="submission" date="2025-08" db="UniProtKB">
        <authorList>
            <consortium name="Ensembl"/>
        </authorList>
    </citation>
    <scope>IDENTIFICATION</scope>
</reference>
<dbReference type="InterPro" id="IPR000719">
    <property type="entry name" value="Prot_kinase_dom"/>
</dbReference>
<dbReference type="Pfam" id="PF00069">
    <property type="entry name" value="Pkinase"/>
    <property type="match status" value="1"/>
</dbReference>
<dbReference type="InterPro" id="IPR015022">
    <property type="entry name" value="MAST_pre-PK_dom"/>
</dbReference>
<dbReference type="GO" id="GO:0004674">
    <property type="term" value="F:protein serine/threonine kinase activity"/>
    <property type="evidence" value="ECO:0007669"/>
    <property type="project" value="UniProtKB-KW"/>
</dbReference>
<dbReference type="FunFam" id="1.20.1480.20:FF:000001">
    <property type="entry name" value="microtubule-associated serine/threonine-protein kinase 4 isoform X1"/>
    <property type="match status" value="1"/>
</dbReference>
<keyword evidence="3" id="KW-0808">Transferase</keyword>
<evidence type="ECO:0000256" key="2">
    <source>
        <dbReference type="ARBA" id="ARBA00022527"/>
    </source>
</evidence>
<evidence type="ECO:0000256" key="3">
    <source>
        <dbReference type="ARBA" id="ARBA00022679"/>
    </source>
</evidence>
<feature type="domain" description="Protein kinase" evidence="9">
    <location>
        <begin position="330"/>
        <end position="438"/>
    </location>
</feature>
<sequence>MITLFCLLFSTHSSRNNKRRSLAVGTPSPTLSRPLSPLPLATGTSSTEQLVIYVCLFVCVFFSRADGRRWSVASVPSSGYCTNAPSSSVSSSSSQELLHQLPFQPTQEDLHFLFKHFPSPESVADEEGAHPMPPVRVRSRSLSPGRTCGVFDNEIVMMNHVYKERFPKATAQMEGRLLDIIAECSPDTALPLADGVLGFIQHQLVELARDCLDKSQNGLVTSRYFMELQEKLEKLLHEAYERSESEEVTIITKLVKKILIIISRPARLLECLEFDPEEFYQRLEAAEGQAKVGQGIKTDIPRYIISQLGLTRDPLEGADLKKNIYIFLSHYCLLQINLKTLMAVFLVRHKDTRQRFAMKKIYRQNLILRNQIQQVFVERDILTFAENPFVVSMFCSFETRRHLCMVMEYVEGTVGSDCRHIETHAHQALIYLPYKVHL</sequence>
<evidence type="ECO:0000256" key="6">
    <source>
        <dbReference type="ARBA" id="ARBA00022840"/>
    </source>
</evidence>
<reference evidence="10" key="3">
    <citation type="submission" date="2025-09" db="UniProtKB">
        <authorList>
            <consortium name="Ensembl"/>
        </authorList>
    </citation>
    <scope>IDENTIFICATION</scope>
</reference>
<dbReference type="GO" id="GO:0035556">
    <property type="term" value="P:intracellular signal transduction"/>
    <property type="evidence" value="ECO:0007669"/>
    <property type="project" value="TreeGrafter"/>
</dbReference>
<dbReference type="PROSITE" id="PS50011">
    <property type="entry name" value="PROTEIN_KINASE_DOM"/>
    <property type="match status" value="1"/>
</dbReference>
<dbReference type="InterPro" id="IPR023142">
    <property type="entry name" value="MAST_pre-PK_dom_sf"/>
</dbReference>
<accession>A0A3P9B553</accession>
<evidence type="ECO:0000256" key="4">
    <source>
        <dbReference type="ARBA" id="ARBA00022741"/>
    </source>
</evidence>
<comment type="catalytic activity">
    <reaction evidence="7">
        <text>L-threonyl-[protein] + ATP = O-phospho-L-threonyl-[protein] + ADP + H(+)</text>
        <dbReference type="Rhea" id="RHEA:46608"/>
        <dbReference type="Rhea" id="RHEA-COMP:11060"/>
        <dbReference type="Rhea" id="RHEA-COMP:11605"/>
        <dbReference type="ChEBI" id="CHEBI:15378"/>
        <dbReference type="ChEBI" id="CHEBI:30013"/>
        <dbReference type="ChEBI" id="CHEBI:30616"/>
        <dbReference type="ChEBI" id="CHEBI:61977"/>
        <dbReference type="ChEBI" id="CHEBI:456216"/>
        <dbReference type="EC" id="2.7.11.1"/>
    </reaction>
</comment>
<dbReference type="Pfam" id="PF08926">
    <property type="entry name" value="DUF1908"/>
    <property type="match status" value="1"/>
</dbReference>
<evidence type="ECO:0000256" key="5">
    <source>
        <dbReference type="ARBA" id="ARBA00022777"/>
    </source>
</evidence>
<dbReference type="AlphaFoldDB" id="A0A3P9B553"/>
<evidence type="ECO:0000259" key="9">
    <source>
        <dbReference type="PROSITE" id="PS50011"/>
    </source>
</evidence>
<evidence type="ECO:0000256" key="8">
    <source>
        <dbReference type="ARBA" id="ARBA00048679"/>
    </source>
</evidence>
<dbReference type="PANTHER" id="PTHR24356">
    <property type="entry name" value="SERINE/THREONINE-PROTEIN KINASE"/>
    <property type="match status" value="1"/>
</dbReference>
<dbReference type="PANTHER" id="PTHR24356:SF140">
    <property type="entry name" value="MICROTUBULE-ASSOCIATED SERINE_THREONINE-PROTEIN KINASE 3"/>
    <property type="match status" value="1"/>
</dbReference>
<dbReference type="InterPro" id="IPR050236">
    <property type="entry name" value="Ser_Thr_kinase_AGC"/>
</dbReference>
<comment type="catalytic activity">
    <reaction evidence="8">
        <text>L-seryl-[protein] + ATP = O-phospho-L-seryl-[protein] + ADP + H(+)</text>
        <dbReference type="Rhea" id="RHEA:17989"/>
        <dbReference type="Rhea" id="RHEA-COMP:9863"/>
        <dbReference type="Rhea" id="RHEA-COMP:11604"/>
        <dbReference type="ChEBI" id="CHEBI:15378"/>
        <dbReference type="ChEBI" id="CHEBI:29999"/>
        <dbReference type="ChEBI" id="CHEBI:30616"/>
        <dbReference type="ChEBI" id="CHEBI:83421"/>
        <dbReference type="ChEBI" id="CHEBI:456216"/>
        <dbReference type="EC" id="2.7.11.1"/>
    </reaction>
</comment>
<dbReference type="EC" id="2.7.11.1" evidence="1"/>
<keyword evidence="6" id="KW-0067">ATP-binding</keyword>
<evidence type="ECO:0000313" key="11">
    <source>
        <dbReference type="Proteomes" id="UP000265160"/>
    </source>
</evidence>
<dbReference type="Gene3D" id="1.20.1480.20">
    <property type="entry name" value="MAST3 pre-PK domain-like"/>
    <property type="match status" value="1"/>
</dbReference>
<keyword evidence="11" id="KW-1185">Reference proteome</keyword>
<dbReference type="SUPFAM" id="SSF56112">
    <property type="entry name" value="Protein kinase-like (PK-like)"/>
    <property type="match status" value="1"/>
</dbReference>
<dbReference type="InterPro" id="IPR011009">
    <property type="entry name" value="Kinase-like_dom_sf"/>
</dbReference>
<proteinExistence type="predicted"/>
<dbReference type="Proteomes" id="UP000265160">
    <property type="component" value="LG18"/>
</dbReference>
<reference evidence="10 11" key="1">
    <citation type="journal article" date="2014" name="Nature">
        <title>The genomic substrate for adaptive radiation in African cichlid fish.</title>
        <authorList>
            <person name="Brawand D."/>
            <person name="Wagner C.E."/>
            <person name="Li Y.I."/>
            <person name="Malinsky M."/>
            <person name="Keller I."/>
            <person name="Fan S."/>
            <person name="Simakov O."/>
            <person name="Ng A.Y."/>
            <person name="Lim Z.W."/>
            <person name="Bezault E."/>
            <person name="Turner-Maier J."/>
            <person name="Johnson J."/>
            <person name="Alcazar R."/>
            <person name="Noh H.J."/>
            <person name="Russell P."/>
            <person name="Aken B."/>
            <person name="Alfoldi J."/>
            <person name="Amemiya C."/>
            <person name="Azzouzi N."/>
            <person name="Baroiller J.F."/>
            <person name="Barloy-Hubler F."/>
            <person name="Berlin A."/>
            <person name="Bloomquist R."/>
            <person name="Carleton K.L."/>
            <person name="Conte M.A."/>
            <person name="D'Cotta H."/>
            <person name="Eshel O."/>
            <person name="Gaffney L."/>
            <person name="Galibert F."/>
            <person name="Gante H.F."/>
            <person name="Gnerre S."/>
            <person name="Greuter L."/>
            <person name="Guyon R."/>
            <person name="Haddad N.S."/>
            <person name="Haerty W."/>
            <person name="Harris R.M."/>
            <person name="Hofmann H.A."/>
            <person name="Hourlier T."/>
            <person name="Hulata G."/>
            <person name="Jaffe D.B."/>
            <person name="Lara M."/>
            <person name="Lee A.P."/>
            <person name="MacCallum I."/>
            <person name="Mwaiko S."/>
            <person name="Nikaido M."/>
            <person name="Nishihara H."/>
            <person name="Ozouf-Costaz C."/>
            <person name="Penman D.J."/>
            <person name="Przybylski D."/>
            <person name="Rakotomanga M."/>
            <person name="Renn S.C.P."/>
            <person name="Ribeiro F.J."/>
            <person name="Ron M."/>
            <person name="Salzburger W."/>
            <person name="Sanchez-Pulido L."/>
            <person name="Santos M.E."/>
            <person name="Searle S."/>
            <person name="Sharpe T."/>
            <person name="Swofford R."/>
            <person name="Tan F.J."/>
            <person name="Williams L."/>
            <person name="Young S."/>
            <person name="Yin S."/>
            <person name="Okada N."/>
            <person name="Kocher T.D."/>
            <person name="Miska E.A."/>
            <person name="Lander E.S."/>
            <person name="Venkatesh B."/>
            <person name="Fernald R.D."/>
            <person name="Meyer A."/>
            <person name="Ponting C.P."/>
            <person name="Streelman J.T."/>
            <person name="Lindblad-Toh K."/>
            <person name="Seehausen O."/>
            <person name="Di Palma F."/>
        </authorList>
    </citation>
    <scope>NUCLEOTIDE SEQUENCE</scope>
</reference>
<dbReference type="GeneTree" id="ENSGT00940000157166"/>
<keyword evidence="2" id="KW-0723">Serine/threonine-protein kinase</keyword>
<dbReference type="Ensembl" id="ENSMZET00005005126.1">
    <property type="protein sequence ID" value="ENSMZEP00005004912.1"/>
    <property type="gene ID" value="ENSMZEG00005003753.1"/>
</dbReference>
<evidence type="ECO:0000313" key="10">
    <source>
        <dbReference type="Ensembl" id="ENSMZEP00005004912.1"/>
    </source>
</evidence>
<name>A0A3P9B553_9CICH</name>
<keyword evidence="4" id="KW-0547">Nucleotide-binding</keyword>
<dbReference type="GO" id="GO:0005524">
    <property type="term" value="F:ATP binding"/>
    <property type="evidence" value="ECO:0007669"/>
    <property type="project" value="UniProtKB-KW"/>
</dbReference>
<dbReference type="Gene3D" id="3.30.200.20">
    <property type="entry name" value="Phosphorylase Kinase, domain 1"/>
    <property type="match status" value="1"/>
</dbReference>
<protein>
    <recommendedName>
        <fullName evidence="1">non-specific serine/threonine protein kinase</fullName>
        <ecNumber evidence="1">2.7.11.1</ecNumber>
    </recommendedName>
</protein>
<dbReference type="GO" id="GO:0007010">
    <property type="term" value="P:cytoskeleton organization"/>
    <property type="evidence" value="ECO:0007669"/>
    <property type="project" value="TreeGrafter"/>
</dbReference>
<dbReference type="GO" id="GO:0000287">
    <property type="term" value="F:magnesium ion binding"/>
    <property type="evidence" value="ECO:0007669"/>
    <property type="project" value="InterPro"/>
</dbReference>
<dbReference type="FunFam" id="3.30.200.20:FF:000012">
    <property type="entry name" value="microtubule-associated serine/threonine-protein kinase 2 isoform X1"/>
    <property type="match status" value="1"/>
</dbReference>
<dbReference type="SUPFAM" id="SSF140482">
    <property type="entry name" value="MAST3 pre-PK domain-like"/>
    <property type="match status" value="1"/>
</dbReference>
<keyword evidence="5" id="KW-0418">Kinase</keyword>
<evidence type="ECO:0000256" key="7">
    <source>
        <dbReference type="ARBA" id="ARBA00047899"/>
    </source>
</evidence>
<organism evidence="10 11">
    <name type="scientific">Maylandia zebra</name>
    <name type="common">zebra mbuna</name>
    <dbReference type="NCBI Taxonomy" id="106582"/>
    <lineage>
        <taxon>Eukaryota</taxon>
        <taxon>Metazoa</taxon>
        <taxon>Chordata</taxon>
        <taxon>Craniata</taxon>
        <taxon>Vertebrata</taxon>
        <taxon>Euteleostomi</taxon>
        <taxon>Actinopterygii</taxon>
        <taxon>Neopterygii</taxon>
        <taxon>Teleostei</taxon>
        <taxon>Neoteleostei</taxon>
        <taxon>Acanthomorphata</taxon>
        <taxon>Ovalentaria</taxon>
        <taxon>Cichlomorphae</taxon>
        <taxon>Cichliformes</taxon>
        <taxon>Cichlidae</taxon>
        <taxon>African cichlids</taxon>
        <taxon>Pseudocrenilabrinae</taxon>
        <taxon>Haplochromini</taxon>
        <taxon>Maylandia</taxon>
        <taxon>Maylandia zebra complex</taxon>
    </lineage>
</organism>